<evidence type="ECO:0000256" key="1">
    <source>
        <dbReference type="SAM" id="MobiDB-lite"/>
    </source>
</evidence>
<dbReference type="Proteomes" id="UP000465302">
    <property type="component" value="Unassembled WGS sequence"/>
</dbReference>
<name>A0A7I9W7M3_MYCAG</name>
<evidence type="ECO:0000313" key="2">
    <source>
        <dbReference type="EMBL" id="GFG53694.1"/>
    </source>
</evidence>
<dbReference type="EMBL" id="BLKS01000001">
    <property type="protein sequence ID" value="GFG53694.1"/>
    <property type="molecule type" value="Genomic_DNA"/>
</dbReference>
<feature type="compositionally biased region" description="Basic and acidic residues" evidence="1">
    <location>
        <begin position="1"/>
        <end position="14"/>
    </location>
</feature>
<dbReference type="AlphaFoldDB" id="A0A7I9W7M3"/>
<proteinExistence type="predicted"/>
<protein>
    <submittedName>
        <fullName evidence="2">Uncharacterized protein</fullName>
    </submittedName>
</protein>
<gene>
    <name evidence="2" type="ORF">MAGR_51350</name>
</gene>
<comment type="caution">
    <text evidence="2">The sequence shown here is derived from an EMBL/GenBank/DDBJ whole genome shotgun (WGS) entry which is preliminary data.</text>
</comment>
<reference evidence="2 3" key="1">
    <citation type="journal article" date="2019" name="Emerg. Microbes Infect.">
        <title>Comprehensive subspecies identification of 175 nontuberculous mycobacteria species based on 7547 genomic profiles.</title>
        <authorList>
            <person name="Matsumoto Y."/>
            <person name="Kinjo T."/>
            <person name="Motooka D."/>
            <person name="Nabeya D."/>
            <person name="Jung N."/>
            <person name="Uechi K."/>
            <person name="Horii T."/>
            <person name="Iida T."/>
            <person name="Fujita J."/>
            <person name="Nakamura S."/>
        </authorList>
    </citation>
    <scope>NUCLEOTIDE SEQUENCE [LARGE SCALE GENOMIC DNA]</scope>
    <source>
        <strain evidence="2 3">JCM 6377</strain>
    </source>
</reference>
<accession>A0A7I9W7M3</accession>
<feature type="region of interest" description="Disordered" evidence="1">
    <location>
        <begin position="1"/>
        <end position="43"/>
    </location>
</feature>
<organism evidence="2 3">
    <name type="scientific">Mycolicibacterium agri</name>
    <name type="common">Mycobacterium agri</name>
    <dbReference type="NCBI Taxonomy" id="36811"/>
    <lineage>
        <taxon>Bacteria</taxon>
        <taxon>Bacillati</taxon>
        <taxon>Actinomycetota</taxon>
        <taxon>Actinomycetes</taxon>
        <taxon>Mycobacteriales</taxon>
        <taxon>Mycobacteriaceae</taxon>
        <taxon>Mycolicibacterium</taxon>
    </lineage>
</organism>
<evidence type="ECO:0000313" key="3">
    <source>
        <dbReference type="Proteomes" id="UP000465302"/>
    </source>
</evidence>
<sequence length="69" mass="7376">MSRADELEQFRQADDVGGCVSPGHRASLASVPESKSDKSANPPFAANLLGTVIDYANIRMSPEGIGTWR</sequence>